<organism evidence="2 3">
    <name type="scientific">Anaeramoeba ignava</name>
    <name type="common">Anaerobic marine amoeba</name>
    <dbReference type="NCBI Taxonomy" id="1746090"/>
    <lineage>
        <taxon>Eukaryota</taxon>
        <taxon>Metamonada</taxon>
        <taxon>Anaeramoebidae</taxon>
        <taxon>Anaeramoeba</taxon>
    </lineage>
</organism>
<feature type="region of interest" description="Disordered" evidence="1">
    <location>
        <begin position="316"/>
        <end position="354"/>
    </location>
</feature>
<name>A0A9Q0R5J7_ANAIG</name>
<reference evidence="2" key="1">
    <citation type="submission" date="2022-10" db="EMBL/GenBank/DDBJ databases">
        <title>Novel sulphate-reducing endosymbionts in the free-living metamonad Anaeramoeba.</title>
        <authorList>
            <person name="Jerlstrom-Hultqvist J."/>
            <person name="Cepicka I."/>
            <person name="Gallot-Lavallee L."/>
            <person name="Salas-Leiva D."/>
            <person name="Curtis B.A."/>
            <person name="Zahonova K."/>
            <person name="Pipaliya S."/>
            <person name="Dacks J."/>
            <person name="Roger A.J."/>
        </authorList>
    </citation>
    <scope>NUCLEOTIDE SEQUENCE</scope>
    <source>
        <strain evidence="2">BMAN</strain>
    </source>
</reference>
<comment type="caution">
    <text evidence="2">The sequence shown here is derived from an EMBL/GenBank/DDBJ whole genome shotgun (WGS) entry which is preliminary data.</text>
</comment>
<accession>A0A9Q0R5J7</accession>
<keyword evidence="3" id="KW-1185">Reference proteome</keyword>
<sequence length="354" mass="42155">METKDITLIYVSKNDPSILVLKIRNKTYKPKTSFQGIHFFTFQSGHSFSYSINNSQTIEVRESQKQIFFRFDCEKPDTYLIRDAQFISRFLFLLSSHFHESIFAGLLTQSTKKIFIESNKIIYFAHKHSKNKTAYEKIYPLLKKIRKIPNTQLTTESMKIRFLPLFDTFSPDFTDKKSDYHFELPEQINQDDLEICLNSFLETRKDVPQTVIDFLFDFNTDSKKKNWNNFVNSPFFKISKFQLFGMESFQELFGKIVFPTLKNWFEFWIEFPFKNQNQNQISQIAIQNLEYQPSYNEKNSTKKLNNLLQIFNSQAYQKYGNQKKKKKKKKNQKQNEKKKKKQKAKAKAKAKAKS</sequence>
<gene>
    <name evidence="2" type="ORF">M0811_13003</name>
</gene>
<proteinExistence type="predicted"/>
<dbReference type="AlphaFoldDB" id="A0A9Q0R5J7"/>
<protein>
    <submittedName>
        <fullName evidence="2">Uncharacterized protein</fullName>
    </submittedName>
</protein>
<evidence type="ECO:0000313" key="2">
    <source>
        <dbReference type="EMBL" id="KAJ5067333.1"/>
    </source>
</evidence>
<evidence type="ECO:0000313" key="3">
    <source>
        <dbReference type="Proteomes" id="UP001149090"/>
    </source>
</evidence>
<evidence type="ECO:0000256" key="1">
    <source>
        <dbReference type="SAM" id="MobiDB-lite"/>
    </source>
</evidence>
<dbReference type="EMBL" id="JAPDFW010000129">
    <property type="protein sequence ID" value="KAJ5067333.1"/>
    <property type="molecule type" value="Genomic_DNA"/>
</dbReference>
<feature type="compositionally biased region" description="Basic residues" evidence="1">
    <location>
        <begin position="321"/>
        <end position="354"/>
    </location>
</feature>
<dbReference type="Proteomes" id="UP001149090">
    <property type="component" value="Unassembled WGS sequence"/>
</dbReference>